<dbReference type="EMBL" id="JAGKQM010000006">
    <property type="protein sequence ID" value="KAH0920737.1"/>
    <property type="molecule type" value="Genomic_DNA"/>
</dbReference>
<sequence>MAPLRKEIMSKRVGPVGNYLGDAFDDGVFDGVKKIIVSVEGSPYNCISMIKIEYEKDGKLESRQHGTVRGELKEFIVDHPNEYITSVGGSYDIVRTYYQSLLIKSLIFKTNTGRASPVLGGTTESGQPAGTEFTLEGKYGEKLLGFFGRAGQALDAIGAYLGPWVGNKFDDGILDGVKKVTVAAGEYSVTYIKIEYENNGKDEVREHGTNRGELKEFSVNYPEDNIVSVGGTYNHIFNYDTTLITSLYFTTSKGFTSPLFGVAKGKDFELQGESGEKLRGIYGRGGTAIDAIGAHFGPLGGNKGNTFDDGFFDGVKKLTIGADEYSIVYMKIEYQKDGKVIVREHGTFDGILKEFSVNYPEDNIVAVGGSYNHIFKYDTTLITSLYFTTSKGFTSPLFGVKKGKDFELKGENGGKLLGIYGRDGTAIDAIGAHFETGSVGGYLGEAFDDGVFDGVKKIVVSVEGGLFNCISMIKIEYEKDGKLESRQHGTIRGELKEFSVDYPNEYITSVGGSYDSVRYYEVPLIKSLIFKTNTGRTSPILGGTTESGQPAGTEFTLEGKYGEKLIGFFGRAGQALDAIGANFGPLGGNKGNRFDDGFLDGVKTLTVGADEYSVTYIKIEYENNGKDEVREHGTNRGELQEFSVNYPEDSIVAVGGTYNHIFNYDTTLITSLHFTTSKGFTSPLFGVAKGKEFELQGENGEKLRGIYGRAGTAIDAIGAHFGPLGGNKGNTFDDGVFDGLKKITVGADEYSITYIKIEYQKDAKVIVREHGTNRGELKEFTVNYPGDNIVAVGGSYNHIFNYDTTLITSLYFTTSKGFTSPLFGLREKISNSKVKMEESFLEFMDVVVLPSMPLGLTSRLVLVKKLPGSTEKLAKMSWDDGKHAKVKKVQLTFDDVIRSIEVEYEGTNLKSQRRGTVGTRSDGFTLSTDEYITSVSGYYKTTFSGDHITALTFKTNKKTYGPYGNKTQNYFSADAPKDSQIAGFLGTSGNALSSLDVHFAPIPTPGSIKPQPGGSGTGGGGSKPGGSGNESGGGGGGGGSKPGGSGNESGGGGGGSKPGGSGNESGGGGGGGGGGSKPGGSGNESGGGGGGGSKPGGSGNESGGGGGGGSKPGGSGNESGGGGGSGNETGNDGPGKIGPLGGDKGNVFDDVGFEGVKKITVGADQYSVTYIKIEYIKDGQVVVREHGTVRGELKEFSVDYPNDNITAVSGTYKHVYTYDTTLITSLYFTTSKGFTSPLFGIDSEKKGTEFEFKGENGGKLLGFHGRGGNAIDAIGAYFDTGSQGGKGGGGGSQTDVPGKKGPLGGEKGEEFNDVGFEGVKKITVGADQYSVTYIKIEYVKDGKVEIREHGTSRGELQEFSVDYPNDSITAVSGTYKHIFTYDTTLITSLYFTTSKGFTSPLFGINSEKKGTEFEFKGENGGKLIGLHGRGGNAIDAIGAYFDTGSQGGDGGDVPSKDGPNTDVPGKKGPLGGDKGEPFDDVGFEGVKKITVGVDNLSITYIKIEYVKDGKVEVREHGTARGKLQEFSVDYPNDSITEVAGTYKHNYTYDTTLITSLYFTTSKGFTSPLFGIDSEKKGTEFEFKDENGGKLIGFHGRGGNAIDAIGAYFDTGSKPGGNGDNGSGSNSGSSPQKLDAQGGKGGNQWDDSGDHDGVTKIHVAYSRVIEQIKFEYVKNGETKEGPAHGVKGGARTIIGTFEISHPNEYLLSVKGWSDSSNKIVGIQFTTNTKTSDYYGFEKYPGDEGTDILLEVKDKKIVGFHGFADNQLNSLGAYFAPIASTPLKPSKKLQAVGGDEGASWDDGAFDGVKKIQIGQNNDGVSFVAVEYQNGSQKVVGDGHGKQSPLGVETFELADGEYITSVGVYYDKIHAEGRGVTVVTSLIFKTNKQISQPFGMTGGEYVELKEEGNKIVGFHGKSSDWSPNEKLIVASPSLASTRYSVSTFAMYRTAASRAKALKGSLSRGLAPARYASSSAVATSSSSSSSGFFGWLTGGSSSSLASLDMPLQGVSLPPPLADHAPYFHGATHLLERMAFKSTTNRSHLRLVREIEAIGGNTSASASREQMSYTIDALKTYVPEMVEVLIDSVRNPAFLDWEVNEELRKMKVEIAELAKNPMGLLMEAVHSAGYSGALANPLYAHESALDRLNGELLEEFMTENFTAARMVLAASGVEHEELLQVVEPLTSDLPNVPRQGEPKSQYTGGDFRQHTGGEATHFALAFEVPGWNNEKEAVIATVLQMLMGGGGSFSAGGPGKGMHSWLYLRILNEYQQVQSCTAFTSIFNNTGLFGIYGCSSPEFAAKAIELAAKELKDVAGGKVNQKHLDRAKAATKSAVLMNLESRMIAAEDIGRQILTYGERKPIEQFLKTVDGLTLKDITDFTSKIISKPLTMGSFGEVLSVPSYDTLKWRAFPGRISTINNFCTTFSQLHAVFKVDVDRGAGVVDVNHDLAGKMAFYTQAIEGTRRSSF</sequence>
<organism evidence="5 6">
    <name type="scientific">Brassica napus</name>
    <name type="common">Rape</name>
    <dbReference type="NCBI Taxonomy" id="3708"/>
    <lineage>
        <taxon>Eukaryota</taxon>
        <taxon>Viridiplantae</taxon>
        <taxon>Streptophyta</taxon>
        <taxon>Embryophyta</taxon>
        <taxon>Tracheophyta</taxon>
        <taxon>Spermatophyta</taxon>
        <taxon>Magnoliopsida</taxon>
        <taxon>eudicotyledons</taxon>
        <taxon>Gunneridae</taxon>
        <taxon>Pentapetalae</taxon>
        <taxon>rosids</taxon>
        <taxon>malvids</taxon>
        <taxon>Brassicales</taxon>
        <taxon>Brassicaceae</taxon>
        <taxon>Brassiceae</taxon>
        <taxon>Brassica</taxon>
    </lineage>
</organism>
<proteinExistence type="inferred from homology"/>
<feature type="domain" description="Jacalin-type lectin" evidence="4">
    <location>
        <begin position="725"/>
        <end position="858"/>
    </location>
</feature>
<dbReference type="SUPFAM" id="SSF51101">
    <property type="entry name" value="Mannose-binding lectins"/>
    <property type="match status" value="12"/>
</dbReference>
<evidence type="ECO:0000259" key="4">
    <source>
        <dbReference type="PROSITE" id="PS51752"/>
    </source>
</evidence>
<comment type="caution">
    <text evidence="5">The sequence shown here is derived from an EMBL/GenBank/DDBJ whole genome shotgun (WGS) entry which is preliminary data.</text>
</comment>
<feature type="domain" description="Jacalin-type lectin" evidence="4">
    <location>
        <begin position="580"/>
        <end position="723"/>
    </location>
</feature>
<dbReference type="InterPro" id="IPR007863">
    <property type="entry name" value="Peptidase_M16_C"/>
</dbReference>
<comment type="similarity">
    <text evidence="1">Belongs to the jacalin lectin family.</text>
</comment>
<evidence type="ECO:0000256" key="3">
    <source>
        <dbReference type="SAM" id="MobiDB-lite"/>
    </source>
</evidence>
<keyword evidence="6" id="KW-1185">Reference proteome</keyword>
<feature type="domain" description="Jacalin-type lectin" evidence="4">
    <location>
        <begin position="1297"/>
        <end position="1443"/>
    </location>
</feature>
<dbReference type="InterPro" id="IPR011249">
    <property type="entry name" value="Metalloenz_LuxS/M16"/>
</dbReference>
<evidence type="ECO:0000256" key="2">
    <source>
        <dbReference type="ARBA" id="ARBA00022734"/>
    </source>
</evidence>
<dbReference type="Pfam" id="PF01419">
    <property type="entry name" value="Jacalin"/>
    <property type="match status" value="12"/>
</dbReference>
<protein>
    <recommendedName>
        <fullName evidence="4">Jacalin-type lectin domain-containing protein</fullName>
    </recommendedName>
</protein>
<dbReference type="InterPro" id="IPR033734">
    <property type="entry name" value="Jacalin-like_lectin_dom_plant"/>
</dbReference>
<feature type="region of interest" description="Disordered" evidence="3">
    <location>
        <begin position="1284"/>
        <end position="1307"/>
    </location>
</feature>
<feature type="domain" description="Jacalin-type lectin" evidence="4">
    <location>
        <begin position="10"/>
        <end position="163"/>
    </location>
</feature>
<dbReference type="PANTHER" id="PTHR47293:SF9">
    <property type="entry name" value="JACALIN-RELATED LECTIN 36"/>
    <property type="match status" value="1"/>
</dbReference>
<dbReference type="Gene3D" id="2.100.10.30">
    <property type="entry name" value="Jacalin-like lectin domain"/>
    <property type="match status" value="12"/>
</dbReference>
<dbReference type="SMART" id="SM00915">
    <property type="entry name" value="Jacalin"/>
    <property type="match status" value="12"/>
</dbReference>
<name>A0ABQ8CV97_BRANA</name>
<gene>
    <name evidence="5" type="ORF">HID58_020755</name>
</gene>
<dbReference type="PANTHER" id="PTHR47293">
    <property type="entry name" value="JACALIN-RELATED LECTIN 3"/>
    <property type="match status" value="1"/>
</dbReference>
<feature type="compositionally biased region" description="Gly residues" evidence="3">
    <location>
        <begin position="1013"/>
        <end position="1143"/>
    </location>
</feature>
<evidence type="ECO:0000256" key="1">
    <source>
        <dbReference type="ARBA" id="ARBA00006568"/>
    </source>
</evidence>
<feature type="domain" description="Jacalin-type lectin" evidence="4">
    <location>
        <begin position="1134"/>
        <end position="1280"/>
    </location>
</feature>
<feature type="domain" description="Jacalin-type lectin" evidence="4">
    <location>
        <begin position="1464"/>
        <end position="1610"/>
    </location>
</feature>
<dbReference type="SUPFAM" id="SSF63411">
    <property type="entry name" value="LuxS/MPP-like metallohydrolase"/>
    <property type="match status" value="2"/>
</dbReference>
<dbReference type="InterPro" id="IPR001229">
    <property type="entry name" value="Jacalin-like_lectin_dom"/>
</dbReference>
<dbReference type="InterPro" id="IPR011765">
    <property type="entry name" value="Pept_M16_N"/>
</dbReference>
<dbReference type="PROSITE" id="PS51752">
    <property type="entry name" value="JACALIN_LECTIN"/>
    <property type="match status" value="12"/>
</dbReference>
<dbReference type="Pfam" id="PF05193">
    <property type="entry name" value="Peptidase_M16_C"/>
    <property type="match status" value="1"/>
</dbReference>
<dbReference type="Pfam" id="PF00675">
    <property type="entry name" value="Peptidase_M16"/>
    <property type="match status" value="1"/>
</dbReference>
<feature type="domain" description="Jacalin-type lectin" evidence="4">
    <location>
        <begin position="437"/>
        <end position="579"/>
    </location>
</feature>
<feature type="domain" description="Jacalin-type lectin" evidence="4">
    <location>
        <begin position="1784"/>
        <end position="1929"/>
    </location>
</feature>
<dbReference type="InterPro" id="IPR036404">
    <property type="entry name" value="Jacalin-like_lectin_dom_sf"/>
</dbReference>
<feature type="domain" description="Jacalin-type lectin" evidence="4">
    <location>
        <begin position="293"/>
        <end position="436"/>
    </location>
</feature>
<feature type="region of interest" description="Disordered" evidence="3">
    <location>
        <begin position="1611"/>
        <end position="1649"/>
    </location>
</feature>
<dbReference type="Proteomes" id="UP000824890">
    <property type="component" value="Unassembled WGS sequence"/>
</dbReference>
<feature type="domain" description="Jacalin-type lectin" evidence="4">
    <location>
        <begin position="166"/>
        <end position="292"/>
    </location>
</feature>
<dbReference type="CDD" id="cd09612">
    <property type="entry name" value="Jacalin"/>
    <property type="match status" value="11"/>
</dbReference>
<evidence type="ECO:0000313" key="6">
    <source>
        <dbReference type="Proteomes" id="UP000824890"/>
    </source>
</evidence>
<feature type="region of interest" description="Disordered" evidence="3">
    <location>
        <begin position="1002"/>
        <end position="1143"/>
    </location>
</feature>
<evidence type="ECO:0000313" key="5">
    <source>
        <dbReference type="EMBL" id="KAH0920737.1"/>
    </source>
</evidence>
<reference evidence="5 6" key="1">
    <citation type="submission" date="2021-05" db="EMBL/GenBank/DDBJ databases">
        <title>Genome Assembly of Synthetic Allotetraploid Brassica napus Reveals Homoeologous Exchanges between Subgenomes.</title>
        <authorList>
            <person name="Davis J.T."/>
        </authorList>
    </citation>
    <scope>NUCLEOTIDE SEQUENCE [LARGE SCALE GENOMIC DNA]</scope>
    <source>
        <strain evidence="6">cv. Da-Ae</strain>
        <tissue evidence="5">Seedling</tissue>
    </source>
</reference>
<feature type="domain" description="Jacalin-type lectin" evidence="4">
    <location>
        <begin position="1630"/>
        <end position="1775"/>
    </location>
</feature>
<feature type="region of interest" description="Disordered" evidence="3">
    <location>
        <begin position="1445"/>
        <end position="1474"/>
    </location>
</feature>
<keyword evidence="2" id="KW-0430">Lectin</keyword>
<dbReference type="Gene3D" id="3.30.830.10">
    <property type="entry name" value="Metalloenzyme, LuxS/M16 peptidase-like"/>
    <property type="match status" value="2"/>
</dbReference>
<accession>A0ABQ8CV97</accession>
<feature type="domain" description="Jacalin-type lectin" evidence="4">
    <location>
        <begin position="863"/>
        <end position="1001"/>
    </location>
</feature>